<organism evidence="8 9">
    <name type="scientific">Ilyomonas limi</name>
    <dbReference type="NCBI Taxonomy" id="2575867"/>
    <lineage>
        <taxon>Bacteria</taxon>
        <taxon>Pseudomonadati</taxon>
        <taxon>Bacteroidota</taxon>
        <taxon>Chitinophagia</taxon>
        <taxon>Chitinophagales</taxon>
        <taxon>Chitinophagaceae</taxon>
        <taxon>Ilyomonas</taxon>
    </lineage>
</organism>
<dbReference type="InterPro" id="IPR000326">
    <property type="entry name" value="PAP2/HPO"/>
</dbReference>
<dbReference type="PANTHER" id="PTHR14969:SF62">
    <property type="entry name" value="DECAPRENYLPHOSPHORYL-5-PHOSPHORIBOSE PHOSPHATASE RV3807C-RELATED"/>
    <property type="match status" value="1"/>
</dbReference>
<dbReference type="Pfam" id="PF01569">
    <property type="entry name" value="PAP2"/>
    <property type="match status" value="1"/>
</dbReference>
<comment type="subcellular location">
    <subcellularLocation>
        <location evidence="1">Cell membrane</location>
        <topology evidence="1">Multi-pass membrane protein</topology>
    </subcellularLocation>
</comment>
<dbReference type="EMBL" id="SZQL01000002">
    <property type="protein sequence ID" value="TKK70741.1"/>
    <property type="molecule type" value="Genomic_DNA"/>
</dbReference>
<evidence type="ECO:0000259" key="7">
    <source>
        <dbReference type="SMART" id="SM00014"/>
    </source>
</evidence>
<dbReference type="InterPro" id="IPR036938">
    <property type="entry name" value="PAP2/HPO_sf"/>
</dbReference>
<evidence type="ECO:0000313" key="9">
    <source>
        <dbReference type="Proteomes" id="UP000305848"/>
    </source>
</evidence>
<dbReference type="AlphaFoldDB" id="A0A4U3L671"/>
<evidence type="ECO:0000256" key="1">
    <source>
        <dbReference type="ARBA" id="ARBA00004651"/>
    </source>
</evidence>
<dbReference type="RefSeq" id="WP_137260340.1">
    <property type="nucleotide sequence ID" value="NZ_SZQL01000002.1"/>
</dbReference>
<keyword evidence="5" id="KW-1133">Transmembrane helix</keyword>
<gene>
    <name evidence="8" type="ORF">FC093_03345</name>
</gene>
<accession>A0A4U3L671</accession>
<dbReference type="Proteomes" id="UP000305848">
    <property type="component" value="Unassembled WGS sequence"/>
</dbReference>
<keyword evidence="2" id="KW-1003">Cell membrane</keyword>
<evidence type="ECO:0000256" key="5">
    <source>
        <dbReference type="ARBA" id="ARBA00022989"/>
    </source>
</evidence>
<dbReference type="PANTHER" id="PTHR14969">
    <property type="entry name" value="SPHINGOSINE-1-PHOSPHATE PHOSPHOHYDROLASE"/>
    <property type="match status" value="1"/>
</dbReference>
<evidence type="ECO:0000256" key="4">
    <source>
        <dbReference type="ARBA" id="ARBA00022801"/>
    </source>
</evidence>
<evidence type="ECO:0000256" key="3">
    <source>
        <dbReference type="ARBA" id="ARBA00022692"/>
    </source>
</evidence>
<evidence type="ECO:0000313" key="8">
    <source>
        <dbReference type="EMBL" id="TKK70741.1"/>
    </source>
</evidence>
<keyword evidence="6" id="KW-0472">Membrane</keyword>
<dbReference type="SMART" id="SM00014">
    <property type="entry name" value="acidPPc"/>
    <property type="match status" value="1"/>
</dbReference>
<comment type="caution">
    <text evidence="8">The sequence shown here is derived from an EMBL/GenBank/DDBJ whole genome shotgun (WGS) entry which is preliminary data.</text>
</comment>
<evidence type="ECO:0000256" key="6">
    <source>
        <dbReference type="ARBA" id="ARBA00023136"/>
    </source>
</evidence>
<dbReference type="OrthoDB" id="9773582at2"/>
<protein>
    <submittedName>
        <fullName evidence="8">Phosphatase PAP2 family protein</fullName>
    </submittedName>
</protein>
<sequence length="225" mass="24875">MQFSTVIFTNFSKLLYSAMLSILKRIFPIVLTAIFFFVLKVNAQNLDVNILKAINPRYPTSDIWSGISGSGYWLTAAVPAGTFAYGLIEKDKQAQHDAIETAISIGISSIISEALKRTINATRPADKYPNEIFVTAPDHGRAFPSGHTTLAFATATSLTLEYKKWYIAVPAYAWASAVGYSRMYKGYHLPSQVLSGAAIGVASAYASHWIMQKLWKPKVAHRAYR</sequence>
<reference evidence="8 9" key="1">
    <citation type="submission" date="2019-05" db="EMBL/GenBank/DDBJ databases">
        <title>Panacibacter sp. strain 17mud1-8 Genome sequencing and assembly.</title>
        <authorList>
            <person name="Chhetri G."/>
        </authorList>
    </citation>
    <scope>NUCLEOTIDE SEQUENCE [LARGE SCALE GENOMIC DNA]</scope>
    <source>
        <strain evidence="8 9">17mud1-8</strain>
    </source>
</reference>
<dbReference type="SUPFAM" id="SSF48317">
    <property type="entry name" value="Acid phosphatase/Vanadium-dependent haloperoxidase"/>
    <property type="match status" value="1"/>
</dbReference>
<dbReference type="GO" id="GO:0005886">
    <property type="term" value="C:plasma membrane"/>
    <property type="evidence" value="ECO:0007669"/>
    <property type="project" value="UniProtKB-SubCell"/>
</dbReference>
<keyword evidence="3" id="KW-0812">Transmembrane</keyword>
<proteinExistence type="predicted"/>
<name>A0A4U3L671_9BACT</name>
<feature type="domain" description="Phosphatidic acid phosphatase type 2/haloperoxidase" evidence="7">
    <location>
        <begin position="98"/>
        <end position="208"/>
    </location>
</feature>
<dbReference type="Gene3D" id="1.20.144.10">
    <property type="entry name" value="Phosphatidic acid phosphatase type 2/haloperoxidase"/>
    <property type="match status" value="1"/>
</dbReference>
<dbReference type="GO" id="GO:0016787">
    <property type="term" value="F:hydrolase activity"/>
    <property type="evidence" value="ECO:0007669"/>
    <property type="project" value="UniProtKB-KW"/>
</dbReference>
<keyword evidence="4" id="KW-0378">Hydrolase</keyword>
<keyword evidence="9" id="KW-1185">Reference proteome</keyword>
<evidence type="ECO:0000256" key="2">
    <source>
        <dbReference type="ARBA" id="ARBA00022475"/>
    </source>
</evidence>